<keyword evidence="8" id="KW-1185">Reference proteome</keyword>
<dbReference type="STRING" id="41067.A0A2I2FJG9"/>
<keyword evidence="2 6" id="KW-0812">Transmembrane</keyword>
<gene>
    <name evidence="7" type="ORF">BDW47DRAFT_82220</name>
</gene>
<feature type="transmembrane region" description="Helical" evidence="6">
    <location>
        <begin position="259"/>
        <end position="281"/>
    </location>
</feature>
<keyword evidence="3 6" id="KW-1133">Transmembrane helix</keyword>
<name>A0A2I2FJG9_ASPCN</name>
<feature type="compositionally biased region" description="Low complexity" evidence="5">
    <location>
        <begin position="140"/>
        <end position="225"/>
    </location>
</feature>
<dbReference type="AlphaFoldDB" id="A0A2I2FJG9"/>
<dbReference type="GO" id="GO:0016020">
    <property type="term" value="C:membrane"/>
    <property type="evidence" value="ECO:0007669"/>
    <property type="project" value="UniProtKB-SubCell"/>
</dbReference>
<feature type="compositionally biased region" description="Polar residues" evidence="5">
    <location>
        <begin position="107"/>
        <end position="116"/>
    </location>
</feature>
<evidence type="ECO:0000256" key="4">
    <source>
        <dbReference type="ARBA" id="ARBA00023136"/>
    </source>
</evidence>
<dbReference type="GeneID" id="36527098"/>
<feature type="region of interest" description="Disordered" evidence="5">
    <location>
        <begin position="23"/>
        <end position="43"/>
    </location>
</feature>
<feature type="compositionally biased region" description="Low complexity" evidence="5">
    <location>
        <begin position="237"/>
        <end position="256"/>
    </location>
</feature>
<dbReference type="PANTHER" id="PTHR15549:SF26">
    <property type="entry name" value="AXIAL BUDDING PATTERN PROTEIN 2-RELATED"/>
    <property type="match status" value="1"/>
</dbReference>
<dbReference type="PANTHER" id="PTHR15549">
    <property type="entry name" value="PAIRED IMMUNOGLOBULIN-LIKE TYPE 2 RECEPTOR"/>
    <property type="match status" value="1"/>
</dbReference>
<accession>A0A2I2FJG9</accession>
<dbReference type="OrthoDB" id="5421784at2759"/>
<feature type="region of interest" description="Disordered" evidence="5">
    <location>
        <begin position="98"/>
        <end position="119"/>
    </location>
</feature>
<evidence type="ECO:0000256" key="5">
    <source>
        <dbReference type="SAM" id="MobiDB-lite"/>
    </source>
</evidence>
<reference evidence="7 8" key="1">
    <citation type="submission" date="2017-12" db="EMBL/GenBank/DDBJ databases">
        <authorList>
            <consortium name="DOE Joint Genome Institute"/>
            <person name="Haridas S."/>
            <person name="Kjaerbolling I."/>
            <person name="Vesth T.C."/>
            <person name="Frisvad J.C."/>
            <person name="Nybo J.L."/>
            <person name="Theobald S."/>
            <person name="Kuo A."/>
            <person name="Bowyer P."/>
            <person name="Matsuda Y."/>
            <person name="Mondo S."/>
            <person name="Lyhne E.K."/>
            <person name="Kogle M.E."/>
            <person name="Clum A."/>
            <person name="Lipzen A."/>
            <person name="Salamov A."/>
            <person name="Ngan C.Y."/>
            <person name="Daum C."/>
            <person name="Chiniquy J."/>
            <person name="Barry K."/>
            <person name="LaButti K."/>
            <person name="Simmons B.A."/>
            <person name="Magnuson J.K."/>
            <person name="Mortensen U.H."/>
            <person name="Larsen T.O."/>
            <person name="Grigoriev I.V."/>
            <person name="Baker S.E."/>
            <person name="Andersen M.R."/>
            <person name="Nordberg H.P."/>
            <person name="Cantor M.N."/>
            <person name="Hua S.X."/>
        </authorList>
    </citation>
    <scope>NUCLEOTIDE SEQUENCE [LARGE SCALE GENOMIC DNA]</scope>
    <source>
        <strain evidence="7 8">CBS 102.13</strain>
    </source>
</reference>
<evidence type="ECO:0000313" key="8">
    <source>
        <dbReference type="Proteomes" id="UP000234585"/>
    </source>
</evidence>
<sequence length="475" mass="49370">MPHHAPNPRLFQLMRRKHRRFTADDHDHDPDGPFVMAPAGTVDPTDPTLLDRRWEDPATVMASVVDLVDRASAAGTLPAGTLPAGTLPTSTDFPPQIPTDLPEEPTDSPTWPTPTISVDVPAPTLSASASLSLDSTTSLPLSAQTSRPLVSSTVSPASSSIRPSSLNASTATPATSLPTSAPVSTTTTTTNTASHNSSSTSSTTSTSTSSDDTTTTAYATETDVTYWGGGGTGTAGTGSAPSSTAPPSADAGPPDSGKIAGGVVGGVAGAMMVVFVLLILLKRWRKLGLRPADEGMLGEAPRETMQTRRLSREPLFAAATLAPTFLRPWRASRQSTITAETTLSSSPSERGFQKISGRKIESVLQSGGDGYDGRFGQQQPPHSPTLSEPSMGLGSSPVQPRSPMSAGSISPSIPPPSMPFGMALDTSYTREAEEPGIMVLRPSPARTRALCPRDGVGRSHPSFDGSKGSRFTESI</sequence>
<feature type="region of interest" description="Disordered" evidence="5">
    <location>
        <begin position="366"/>
        <end position="475"/>
    </location>
</feature>
<dbReference type="GO" id="GO:0071944">
    <property type="term" value="C:cell periphery"/>
    <property type="evidence" value="ECO:0007669"/>
    <property type="project" value="UniProtKB-ARBA"/>
</dbReference>
<dbReference type="InterPro" id="IPR051694">
    <property type="entry name" value="Immunoregulatory_rcpt-like"/>
</dbReference>
<protein>
    <submittedName>
        <fullName evidence="7">Uncharacterized protein</fullName>
    </submittedName>
</protein>
<dbReference type="EMBL" id="KZ559123">
    <property type="protein sequence ID" value="PLB40771.1"/>
    <property type="molecule type" value="Genomic_DNA"/>
</dbReference>
<organism evidence="7 8">
    <name type="scientific">Aspergillus candidus</name>
    <dbReference type="NCBI Taxonomy" id="41067"/>
    <lineage>
        <taxon>Eukaryota</taxon>
        <taxon>Fungi</taxon>
        <taxon>Dikarya</taxon>
        <taxon>Ascomycota</taxon>
        <taxon>Pezizomycotina</taxon>
        <taxon>Eurotiomycetes</taxon>
        <taxon>Eurotiomycetidae</taxon>
        <taxon>Eurotiales</taxon>
        <taxon>Aspergillaceae</taxon>
        <taxon>Aspergillus</taxon>
        <taxon>Aspergillus subgen. Circumdati</taxon>
    </lineage>
</organism>
<feature type="region of interest" description="Disordered" evidence="5">
    <location>
        <begin position="140"/>
        <end position="256"/>
    </location>
</feature>
<dbReference type="Proteomes" id="UP000234585">
    <property type="component" value="Unassembled WGS sequence"/>
</dbReference>
<evidence type="ECO:0000256" key="2">
    <source>
        <dbReference type="ARBA" id="ARBA00022692"/>
    </source>
</evidence>
<feature type="compositionally biased region" description="Low complexity" evidence="5">
    <location>
        <begin position="402"/>
        <end position="411"/>
    </location>
</feature>
<evidence type="ECO:0000256" key="6">
    <source>
        <dbReference type="SAM" id="Phobius"/>
    </source>
</evidence>
<comment type="subcellular location">
    <subcellularLocation>
        <location evidence="1">Membrane</location>
        <topology evidence="1">Single-pass membrane protein</topology>
    </subcellularLocation>
</comment>
<dbReference type="RefSeq" id="XP_024674783.1">
    <property type="nucleotide sequence ID" value="XM_024819938.1"/>
</dbReference>
<evidence type="ECO:0000256" key="3">
    <source>
        <dbReference type="ARBA" id="ARBA00022989"/>
    </source>
</evidence>
<evidence type="ECO:0000256" key="1">
    <source>
        <dbReference type="ARBA" id="ARBA00004167"/>
    </source>
</evidence>
<evidence type="ECO:0000313" key="7">
    <source>
        <dbReference type="EMBL" id="PLB40771.1"/>
    </source>
</evidence>
<feature type="compositionally biased region" description="Gly residues" evidence="5">
    <location>
        <begin position="227"/>
        <end position="236"/>
    </location>
</feature>
<keyword evidence="4 6" id="KW-0472">Membrane</keyword>
<feature type="compositionally biased region" description="Polar residues" evidence="5">
    <location>
        <begin position="376"/>
        <end position="388"/>
    </location>
</feature>
<proteinExistence type="predicted"/>